<dbReference type="Pfam" id="PF13041">
    <property type="entry name" value="PPR_2"/>
    <property type="match status" value="3"/>
</dbReference>
<dbReference type="Proteomes" id="UP001154282">
    <property type="component" value="Unassembled WGS sequence"/>
</dbReference>
<accession>A0AAV0J1L6</accession>
<evidence type="ECO:0000313" key="4">
    <source>
        <dbReference type="EMBL" id="CAI0403532.1"/>
    </source>
</evidence>
<dbReference type="GO" id="GO:0003723">
    <property type="term" value="F:RNA binding"/>
    <property type="evidence" value="ECO:0007669"/>
    <property type="project" value="InterPro"/>
</dbReference>
<dbReference type="Pfam" id="PF01535">
    <property type="entry name" value="PPR"/>
    <property type="match status" value="3"/>
</dbReference>
<evidence type="ECO:0000256" key="1">
    <source>
        <dbReference type="ARBA" id="ARBA00006643"/>
    </source>
</evidence>
<evidence type="ECO:0000313" key="5">
    <source>
        <dbReference type="Proteomes" id="UP001154282"/>
    </source>
</evidence>
<name>A0AAV0J1L6_9ROSI</name>
<keyword evidence="5" id="KW-1185">Reference proteome</keyword>
<keyword evidence="2" id="KW-0677">Repeat</keyword>
<dbReference type="PANTHER" id="PTHR47926:SF403">
    <property type="entry name" value="PENTACOTRIPEPTIDE-REPEAT REGION OF PRORP DOMAIN-CONTAINING PROTEIN"/>
    <property type="match status" value="1"/>
</dbReference>
<reference evidence="4" key="1">
    <citation type="submission" date="2022-08" db="EMBL/GenBank/DDBJ databases">
        <authorList>
            <person name="Gutierrez-Valencia J."/>
        </authorList>
    </citation>
    <scope>NUCLEOTIDE SEQUENCE</scope>
</reference>
<feature type="repeat" description="PPR" evidence="3">
    <location>
        <begin position="211"/>
        <end position="245"/>
    </location>
</feature>
<organism evidence="4 5">
    <name type="scientific">Linum tenue</name>
    <dbReference type="NCBI Taxonomy" id="586396"/>
    <lineage>
        <taxon>Eukaryota</taxon>
        <taxon>Viridiplantae</taxon>
        <taxon>Streptophyta</taxon>
        <taxon>Embryophyta</taxon>
        <taxon>Tracheophyta</taxon>
        <taxon>Spermatophyta</taxon>
        <taxon>Magnoliopsida</taxon>
        <taxon>eudicotyledons</taxon>
        <taxon>Gunneridae</taxon>
        <taxon>Pentapetalae</taxon>
        <taxon>rosids</taxon>
        <taxon>fabids</taxon>
        <taxon>Malpighiales</taxon>
        <taxon>Linaceae</taxon>
        <taxon>Linum</taxon>
    </lineage>
</organism>
<dbReference type="InterPro" id="IPR011990">
    <property type="entry name" value="TPR-like_helical_dom_sf"/>
</dbReference>
<dbReference type="Gene3D" id="1.25.40.10">
    <property type="entry name" value="Tetratricopeptide repeat domain"/>
    <property type="match status" value="4"/>
</dbReference>
<sequence length="556" mass="62897">MTWDFDLKITGLLPKCTFQHLKQIQAFLITTSLAQNIPIFSKFLRRSTEFGTMGYSDVIFSQLGDHFLNETILWNVMIRGYAFNGPVENALLLFGEMLQRGVKPHNYTYPYVISSCCEYGWYREAEIVHCQIVKSGFESNPSVANSLFNMYLKMPASKQETTDSKLTNARKVFDNMLVRPVEACNRLITEYGNSGDIKSARRMFENMKERDVVSWNSMISGYAKAGEVANARELFDSMPERNVISWTSMIGVYADAGDLDTARQVFDEMPHRNVVSWNSMISCYIHHSKFEETLSLFLQMQSEGLLPDGYTFVSALLACSKLGDLEFGRYVHCLIRDWSQLRVMVGTALVEMYAQCGDVNRSFSIFTKIGNKDVFCWNVMIRSLAIHGRAEDAIKLFWSMQKAGTRPNDFSFTSTLFACSLGGLLEEGRRIFASMARDYQVRPKIEHYGCMVDLLCRNGQVEEAQVLVRNMPYEPDTAILGALLAGCKVRGDVKSAETVGKRAMESTAEESGVYALLSSIHADAGQWPEVQEAREKMDEMKIHKKTGISNYHAEAC</sequence>
<protein>
    <recommendedName>
        <fullName evidence="6">Pentatricopeptide repeat-containing protein</fullName>
    </recommendedName>
</protein>
<dbReference type="GO" id="GO:0009451">
    <property type="term" value="P:RNA modification"/>
    <property type="evidence" value="ECO:0007669"/>
    <property type="project" value="InterPro"/>
</dbReference>
<dbReference type="PANTHER" id="PTHR47926">
    <property type="entry name" value="PENTATRICOPEPTIDE REPEAT-CONTAINING PROTEIN"/>
    <property type="match status" value="1"/>
</dbReference>
<evidence type="ECO:0008006" key="6">
    <source>
        <dbReference type="Google" id="ProtNLM"/>
    </source>
</evidence>
<comment type="caution">
    <text evidence="4">The sequence shown here is derived from an EMBL/GenBank/DDBJ whole genome shotgun (WGS) entry which is preliminary data.</text>
</comment>
<dbReference type="FunFam" id="1.25.40.10:FF:000090">
    <property type="entry name" value="Pentatricopeptide repeat-containing protein, chloroplastic"/>
    <property type="match status" value="1"/>
</dbReference>
<comment type="similarity">
    <text evidence="1">Belongs to the PPR family. PCMP-H subfamily.</text>
</comment>
<dbReference type="EMBL" id="CAMGYJ010000004">
    <property type="protein sequence ID" value="CAI0403532.1"/>
    <property type="molecule type" value="Genomic_DNA"/>
</dbReference>
<proteinExistence type="inferred from homology"/>
<dbReference type="InterPro" id="IPR046848">
    <property type="entry name" value="E_motif"/>
</dbReference>
<dbReference type="InterPro" id="IPR002885">
    <property type="entry name" value="PPR_rpt"/>
</dbReference>
<dbReference type="AlphaFoldDB" id="A0AAV0J1L6"/>
<feature type="repeat" description="PPR" evidence="3">
    <location>
        <begin position="70"/>
        <end position="104"/>
    </location>
</feature>
<dbReference type="Pfam" id="PF20431">
    <property type="entry name" value="E_motif"/>
    <property type="match status" value="1"/>
</dbReference>
<gene>
    <name evidence="4" type="ORF">LITE_LOCUS12086</name>
</gene>
<evidence type="ECO:0000256" key="2">
    <source>
        <dbReference type="ARBA" id="ARBA00022737"/>
    </source>
</evidence>
<dbReference type="PROSITE" id="PS51375">
    <property type="entry name" value="PPR"/>
    <property type="match status" value="4"/>
</dbReference>
<evidence type="ECO:0000256" key="3">
    <source>
        <dbReference type="PROSITE-ProRule" id="PRU00708"/>
    </source>
</evidence>
<dbReference type="NCBIfam" id="TIGR00756">
    <property type="entry name" value="PPR"/>
    <property type="match status" value="6"/>
</dbReference>
<feature type="repeat" description="PPR" evidence="3">
    <location>
        <begin position="373"/>
        <end position="407"/>
    </location>
</feature>
<dbReference type="InterPro" id="IPR046960">
    <property type="entry name" value="PPR_At4g14850-like_plant"/>
</dbReference>
<feature type="repeat" description="PPR" evidence="3">
    <location>
        <begin position="273"/>
        <end position="307"/>
    </location>
</feature>
<dbReference type="SUPFAM" id="SSF48452">
    <property type="entry name" value="TPR-like"/>
    <property type="match status" value="1"/>
</dbReference>
<dbReference type="FunFam" id="1.25.40.10:FF:000333">
    <property type="entry name" value="Pentatricopeptide repeat-containing protein"/>
    <property type="match status" value="1"/>
</dbReference>